<feature type="transmembrane region" description="Helical" evidence="19">
    <location>
        <begin position="130"/>
        <end position="149"/>
    </location>
</feature>
<dbReference type="GO" id="GO:0016024">
    <property type="term" value="P:CDP-diacylglycerol biosynthetic process"/>
    <property type="evidence" value="ECO:0007669"/>
    <property type="project" value="TreeGrafter"/>
</dbReference>
<evidence type="ECO:0000256" key="8">
    <source>
        <dbReference type="ARBA" id="ARBA00022475"/>
    </source>
</evidence>
<feature type="transmembrane region" description="Helical" evidence="19">
    <location>
        <begin position="169"/>
        <end position="188"/>
    </location>
</feature>
<evidence type="ECO:0000256" key="5">
    <source>
        <dbReference type="ARBA" id="ARBA00010185"/>
    </source>
</evidence>
<dbReference type="GO" id="GO:0004605">
    <property type="term" value="F:phosphatidate cytidylyltransferase activity"/>
    <property type="evidence" value="ECO:0007669"/>
    <property type="project" value="UniProtKB-EC"/>
</dbReference>
<evidence type="ECO:0000256" key="6">
    <source>
        <dbReference type="ARBA" id="ARBA00012487"/>
    </source>
</evidence>
<evidence type="ECO:0000256" key="4">
    <source>
        <dbReference type="ARBA" id="ARBA00005189"/>
    </source>
</evidence>
<keyword evidence="21" id="KW-1185">Reference proteome</keyword>
<comment type="catalytic activity">
    <reaction evidence="1 18">
        <text>a 1,2-diacyl-sn-glycero-3-phosphate + CTP + H(+) = a CDP-1,2-diacyl-sn-glycerol + diphosphate</text>
        <dbReference type="Rhea" id="RHEA:16229"/>
        <dbReference type="ChEBI" id="CHEBI:15378"/>
        <dbReference type="ChEBI" id="CHEBI:33019"/>
        <dbReference type="ChEBI" id="CHEBI:37563"/>
        <dbReference type="ChEBI" id="CHEBI:58332"/>
        <dbReference type="ChEBI" id="CHEBI:58608"/>
        <dbReference type="EC" id="2.7.7.41"/>
    </reaction>
</comment>
<dbReference type="RefSeq" id="WP_203241342.1">
    <property type="nucleotide sequence ID" value="NZ_JAFBRH010000001.1"/>
</dbReference>
<evidence type="ECO:0000256" key="11">
    <source>
        <dbReference type="ARBA" id="ARBA00022692"/>
    </source>
</evidence>
<keyword evidence="9" id="KW-0444">Lipid biosynthesis</keyword>
<evidence type="ECO:0000256" key="19">
    <source>
        <dbReference type="SAM" id="Phobius"/>
    </source>
</evidence>
<evidence type="ECO:0000256" key="18">
    <source>
        <dbReference type="RuleBase" id="RU003938"/>
    </source>
</evidence>
<keyword evidence="11 18" id="KW-0812">Transmembrane</keyword>
<evidence type="ECO:0000256" key="7">
    <source>
        <dbReference type="ARBA" id="ARBA00019373"/>
    </source>
</evidence>
<comment type="pathway">
    <text evidence="3 18">Phospholipid metabolism; CDP-diacylglycerol biosynthesis; CDP-diacylglycerol from sn-glycerol 3-phosphate: step 3/3.</text>
</comment>
<feature type="transmembrane region" description="Helical" evidence="19">
    <location>
        <begin position="106"/>
        <end position="124"/>
    </location>
</feature>
<evidence type="ECO:0000256" key="1">
    <source>
        <dbReference type="ARBA" id="ARBA00001698"/>
    </source>
</evidence>
<evidence type="ECO:0000256" key="12">
    <source>
        <dbReference type="ARBA" id="ARBA00022695"/>
    </source>
</evidence>
<feature type="transmembrane region" description="Helical" evidence="19">
    <location>
        <begin position="21"/>
        <end position="49"/>
    </location>
</feature>
<keyword evidence="10 18" id="KW-0808">Transferase</keyword>
<dbReference type="PANTHER" id="PTHR46382:SF1">
    <property type="entry name" value="PHOSPHATIDATE CYTIDYLYLTRANSFERASE"/>
    <property type="match status" value="1"/>
</dbReference>
<keyword evidence="17" id="KW-1208">Phospholipid metabolism</keyword>
<keyword evidence="8" id="KW-1003">Cell membrane</keyword>
<keyword evidence="15 19" id="KW-0472">Membrane</keyword>
<dbReference type="EMBL" id="JAFBRM010000001">
    <property type="protein sequence ID" value="MBM1712752.1"/>
    <property type="molecule type" value="Genomic_DNA"/>
</dbReference>
<evidence type="ECO:0000256" key="16">
    <source>
        <dbReference type="ARBA" id="ARBA00023209"/>
    </source>
</evidence>
<organism evidence="20 21">
    <name type="scientific">Sulfitobacter geojensis</name>
    <dbReference type="NCBI Taxonomy" id="1342299"/>
    <lineage>
        <taxon>Bacteria</taxon>
        <taxon>Pseudomonadati</taxon>
        <taxon>Pseudomonadota</taxon>
        <taxon>Alphaproteobacteria</taxon>
        <taxon>Rhodobacterales</taxon>
        <taxon>Roseobacteraceae</taxon>
        <taxon>Sulfitobacter</taxon>
    </lineage>
</organism>
<keyword evidence="16" id="KW-0594">Phospholipid biosynthesis</keyword>
<dbReference type="InterPro" id="IPR000374">
    <property type="entry name" value="PC_trans"/>
</dbReference>
<keyword evidence="14" id="KW-0443">Lipid metabolism</keyword>
<dbReference type="Pfam" id="PF01148">
    <property type="entry name" value="CTP_transf_1"/>
    <property type="match status" value="1"/>
</dbReference>
<feature type="transmembrane region" description="Helical" evidence="19">
    <location>
        <begin position="69"/>
        <end position="94"/>
    </location>
</feature>
<dbReference type="AlphaFoldDB" id="A0AAE3B4X6"/>
<evidence type="ECO:0000256" key="13">
    <source>
        <dbReference type="ARBA" id="ARBA00022989"/>
    </source>
</evidence>
<evidence type="ECO:0000256" key="3">
    <source>
        <dbReference type="ARBA" id="ARBA00005119"/>
    </source>
</evidence>
<reference evidence="20 21" key="1">
    <citation type="submission" date="2021-01" db="EMBL/GenBank/DDBJ databases">
        <title>Diatom-associated Roseobacters Show Island Model of Population Structure.</title>
        <authorList>
            <person name="Qu L."/>
            <person name="Feng X."/>
            <person name="Chen Y."/>
            <person name="Li L."/>
            <person name="Wang X."/>
            <person name="Hu Z."/>
            <person name="Wang H."/>
            <person name="Luo H."/>
        </authorList>
    </citation>
    <scope>NUCLEOTIDE SEQUENCE [LARGE SCALE GENOMIC DNA]</scope>
    <source>
        <strain evidence="20 21">TR60-84</strain>
    </source>
</reference>
<evidence type="ECO:0000256" key="2">
    <source>
        <dbReference type="ARBA" id="ARBA00004651"/>
    </source>
</evidence>
<protein>
    <recommendedName>
        <fullName evidence="7 18">Phosphatidate cytidylyltransferase</fullName>
        <ecNumber evidence="6 18">2.7.7.41</ecNumber>
    </recommendedName>
</protein>
<comment type="caution">
    <text evidence="20">The sequence shown here is derived from an EMBL/GenBank/DDBJ whole genome shotgun (WGS) entry which is preliminary data.</text>
</comment>
<comment type="subcellular location">
    <subcellularLocation>
        <location evidence="2">Cell membrane</location>
        <topology evidence="2">Multi-pass membrane protein</topology>
    </subcellularLocation>
</comment>
<feature type="transmembrane region" description="Helical" evidence="19">
    <location>
        <begin position="243"/>
        <end position="263"/>
    </location>
</feature>
<dbReference type="PROSITE" id="PS01315">
    <property type="entry name" value="CDS"/>
    <property type="match status" value="1"/>
</dbReference>
<comment type="pathway">
    <text evidence="4">Lipid metabolism.</text>
</comment>
<evidence type="ECO:0000256" key="17">
    <source>
        <dbReference type="ARBA" id="ARBA00023264"/>
    </source>
</evidence>
<keyword evidence="13 19" id="KW-1133">Transmembrane helix</keyword>
<dbReference type="PANTHER" id="PTHR46382">
    <property type="entry name" value="PHOSPHATIDATE CYTIDYLYLTRANSFERASE"/>
    <property type="match status" value="1"/>
</dbReference>
<evidence type="ECO:0000256" key="10">
    <source>
        <dbReference type="ARBA" id="ARBA00022679"/>
    </source>
</evidence>
<evidence type="ECO:0000313" key="20">
    <source>
        <dbReference type="EMBL" id="MBM1712752.1"/>
    </source>
</evidence>
<keyword evidence="12 18" id="KW-0548">Nucleotidyltransferase</keyword>
<evidence type="ECO:0000256" key="14">
    <source>
        <dbReference type="ARBA" id="ARBA00023098"/>
    </source>
</evidence>
<dbReference type="Proteomes" id="UP000732193">
    <property type="component" value="Unassembled WGS sequence"/>
</dbReference>
<dbReference type="EC" id="2.7.7.41" evidence="6 18"/>
<evidence type="ECO:0000313" key="21">
    <source>
        <dbReference type="Proteomes" id="UP000732193"/>
    </source>
</evidence>
<evidence type="ECO:0000256" key="9">
    <source>
        <dbReference type="ARBA" id="ARBA00022516"/>
    </source>
</evidence>
<sequence length="264" mass="28227">MDKSVKNWTDLKARVGAGIAMVVIGLVGIAFGGHLFHLLVGVICGLMVWELVGMIRPGVLHLQLQLGMLAGAAVFIAPYLPVWLALLIFMVFVAFGVSQFRINRRLFAAFAGMILLAGLSLMHLRDFYGFGWEIWLVLVVVVTDIAGYFAGRMFGGPKFWPAISPKKTWSGTVAGWIGAALVGLVFSINTGVGFQLVIVSMLIALASQMGDIAESALKRKMGVKDSSSLIPGHGGLMDRFDGMLGAALFLLVLSPFVGFPAGLN</sequence>
<proteinExistence type="inferred from homology"/>
<name>A0AAE3B4X6_9RHOB</name>
<dbReference type="GO" id="GO:0005886">
    <property type="term" value="C:plasma membrane"/>
    <property type="evidence" value="ECO:0007669"/>
    <property type="project" value="UniProtKB-SubCell"/>
</dbReference>
<evidence type="ECO:0000256" key="15">
    <source>
        <dbReference type="ARBA" id="ARBA00023136"/>
    </source>
</evidence>
<gene>
    <name evidence="20" type="ORF">JQV55_04175</name>
</gene>
<comment type="similarity">
    <text evidence="5 18">Belongs to the CDS family.</text>
</comment>
<accession>A0AAE3B4X6</accession>